<sequence>KIKKCLIKKIMPVNAIFFYIYLLLLFIIGCSAYLIDQSGEVVEANGDVTTVSAEPAATIVADELNLVETTAADTLIKPYNILETKPLPNCPEGFILANKRCHKRVK</sequence>
<feature type="non-terminal residue" evidence="2">
    <location>
        <position position="1"/>
    </location>
</feature>
<proteinExistence type="predicted"/>
<reference evidence="2" key="1">
    <citation type="submission" date="2014-11" db="EMBL/GenBank/DDBJ databases">
        <authorList>
            <person name="Geib S."/>
        </authorList>
    </citation>
    <scope>NUCLEOTIDE SEQUENCE</scope>
</reference>
<dbReference type="AlphaFoldDB" id="A0A0A1WYD1"/>
<feature type="transmembrane region" description="Helical" evidence="1">
    <location>
        <begin position="12"/>
        <end position="35"/>
    </location>
</feature>
<organism evidence="2">
    <name type="scientific">Zeugodacus cucurbitae</name>
    <name type="common">Melon fruit fly</name>
    <name type="synonym">Bactrocera cucurbitae</name>
    <dbReference type="NCBI Taxonomy" id="28588"/>
    <lineage>
        <taxon>Eukaryota</taxon>
        <taxon>Metazoa</taxon>
        <taxon>Ecdysozoa</taxon>
        <taxon>Arthropoda</taxon>
        <taxon>Hexapoda</taxon>
        <taxon>Insecta</taxon>
        <taxon>Pterygota</taxon>
        <taxon>Neoptera</taxon>
        <taxon>Endopterygota</taxon>
        <taxon>Diptera</taxon>
        <taxon>Brachycera</taxon>
        <taxon>Muscomorpha</taxon>
        <taxon>Tephritoidea</taxon>
        <taxon>Tephritidae</taxon>
        <taxon>Zeugodacus</taxon>
        <taxon>Zeugodacus</taxon>
    </lineage>
</organism>
<evidence type="ECO:0000313" key="2">
    <source>
        <dbReference type="EMBL" id="JAD04084.1"/>
    </source>
</evidence>
<keyword evidence="1" id="KW-0812">Transmembrane</keyword>
<reference evidence="2" key="2">
    <citation type="journal article" date="2015" name="Gigascience">
        <title>Reconstructing a comprehensive transcriptome assembly of a white-pupal translocated strain of the pest fruit fly Bactrocera cucurbitae.</title>
        <authorList>
            <person name="Sim S.B."/>
            <person name="Calla B."/>
            <person name="Hall B."/>
            <person name="DeRego T."/>
            <person name="Geib S.M."/>
        </authorList>
    </citation>
    <scope>NUCLEOTIDE SEQUENCE</scope>
</reference>
<keyword evidence="1" id="KW-1133">Transmembrane helix</keyword>
<gene>
    <name evidence="2" type="primary">SLC28A3_2</name>
    <name evidence="2" type="ORF">g.293</name>
</gene>
<keyword evidence="1" id="KW-0472">Membrane</keyword>
<name>A0A0A1WYD1_ZEUCU</name>
<protein>
    <submittedName>
        <fullName evidence="2">Solute carrier family 28 member 3</fullName>
    </submittedName>
</protein>
<accession>A0A0A1WYD1</accession>
<dbReference type="EMBL" id="GBXI01010208">
    <property type="protein sequence ID" value="JAD04084.1"/>
    <property type="molecule type" value="Transcribed_RNA"/>
</dbReference>
<evidence type="ECO:0000256" key="1">
    <source>
        <dbReference type="SAM" id="Phobius"/>
    </source>
</evidence>